<dbReference type="Gene3D" id="3.40.50.720">
    <property type="entry name" value="NAD(P)-binding Rossmann-like Domain"/>
    <property type="match status" value="1"/>
</dbReference>
<accession>A0A9P7S0L9</accession>
<dbReference type="Pfam" id="PF05368">
    <property type="entry name" value="NmrA"/>
    <property type="match status" value="1"/>
</dbReference>
<protein>
    <recommendedName>
        <fullName evidence="4">NmrA-like domain-containing protein</fullName>
    </recommendedName>
</protein>
<reference evidence="5" key="1">
    <citation type="journal article" date="2021" name="Genome Biol. Evol.">
        <title>The assembled and annotated genome of the fairy-ring fungus Marasmius oreades.</title>
        <authorList>
            <person name="Hiltunen M."/>
            <person name="Ament-Velasquez S.L."/>
            <person name="Johannesson H."/>
        </authorList>
    </citation>
    <scope>NUCLEOTIDE SEQUENCE</scope>
    <source>
        <strain evidence="5">03SP1</strain>
    </source>
</reference>
<comment type="similarity">
    <text evidence="1">Belongs to the NmrA-type oxidoreductase family.</text>
</comment>
<evidence type="ECO:0000256" key="1">
    <source>
        <dbReference type="ARBA" id="ARBA00006328"/>
    </source>
</evidence>
<dbReference type="PANTHER" id="PTHR42748:SF7">
    <property type="entry name" value="NMRA LIKE REDOX SENSOR 1-RELATED"/>
    <property type="match status" value="1"/>
</dbReference>
<feature type="region of interest" description="Disordered" evidence="3">
    <location>
        <begin position="316"/>
        <end position="342"/>
    </location>
</feature>
<evidence type="ECO:0000256" key="3">
    <source>
        <dbReference type="SAM" id="MobiDB-lite"/>
    </source>
</evidence>
<evidence type="ECO:0000313" key="5">
    <source>
        <dbReference type="EMBL" id="KAG7093236.1"/>
    </source>
</evidence>
<name>A0A9P7S0L9_9AGAR</name>
<dbReference type="Gene3D" id="3.90.25.10">
    <property type="entry name" value="UDP-galactose 4-epimerase, domain 1"/>
    <property type="match status" value="1"/>
</dbReference>
<dbReference type="InterPro" id="IPR036291">
    <property type="entry name" value="NAD(P)-bd_dom_sf"/>
</dbReference>
<keyword evidence="6" id="KW-1185">Reference proteome</keyword>
<evidence type="ECO:0000313" key="6">
    <source>
        <dbReference type="Proteomes" id="UP001049176"/>
    </source>
</evidence>
<comment type="caution">
    <text evidence="5">The sequence shown here is derived from an EMBL/GenBank/DDBJ whole genome shotgun (WGS) entry which is preliminary data.</text>
</comment>
<dbReference type="GO" id="GO:0005634">
    <property type="term" value="C:nucleus"/>
    <property type="evidence" value="ECO:0007669"/>
    <property type="project" value="TreeGrafter"/>
</dbReference>
<keyword evidence="2" id="KW-0521">NADP</keyword>
<evidence type="ECO:0000256" key="2">
    <source>
        <dbReference type="ARBA" id="ARBA00022857"/>
    </source>
</evidence>
<dbReference type="PANTHER" id="PTHR42748">
    <property type="entry name" value="NITROGEN METABOLITE REPRESSION PROTEIN NMRA FAMILY MEMBER"/>
    <property type="match status" value="1"/>
</dbReference>
<gene>
    <name evidence="5" type="ORF">E1B28_006922</name>
</gene>
<organism evidence="5 6">
    <name type="scientific">Marasmius oreades</name>
    <name type="common">fairy-ring Marasmius</name>
    <dbReference type="NCBI Taxonomy" id="181124"/>
    <lineage>
        <taxon>Eukaryota</taxon>
        <taxon>Fungi</taxon>
        <taxon>Dikarya</taxon>
        <taxon>Basidiomycota</taxon>
        <taxon>Agaricomycotina</taxon>
        <taxon>Agaricomycetes</taxon>
        <taxon>Agaricomycetidae</taxon>
        <taxon>Agaricales</taxon>
        <taxon>Marasmiineae</taxon>
        <taxon>Marasmiaceae</taxon>
        <taxon>Marasmius</taxon>
    </lineage>
</organism>
<dbReference type="InterPro" id="IPR008030">
    <property type="entry name" value="NmrA-like"/>
</dbReference>
<dbReference type="KEGG" id="more:E1B28_006922"/>
<proteinExistence type="inferred from homology"/>
<dbReference type="InterPro" id="IPR051164">
    <property type="entry name" value="NmrA-like_oxidored"/>
</dbReference>
<feature type="domain" description="NmrA-like" evidence="4">
    <location>
        <begin position="4"/>
        <end position="315"/>
    </location>
</feature>
<dbReference type="Proteomes" id="UP001049176">
    <property type="component" value="Chromosome 4"/>
</dbReference>
<sequence>MPHHKRVLITGATGRQGLAVVRALLHSQKEKDPDNDNFHILALTRNARSKSAEESLGTLGNQVTVVEGDLSSVDSMRGVFERWKEEGGIWGVFSVQVFPGLGVDAIEEEAQGKVIADVALEHGVACFVYSSSERAEEIFDDDAPEGSSHLAKVRIERHIKELGERGLHWTILRPVRFMENYSGPYGAITFSVFKAGLKPTTVMDLVAANDVGRIVTGIFKNPEPYDSQILVPLGDRLTCSKQEEIYRKTTGQSISRIPNFLALGIWALNKHTRIMLQSIERFSEAYLSGKLPHIDSQVALAKTTFRGEFTSFEEWSRERGRATNQAGTSKDGGTSTQTEPPADWNRISLFKLFSGRH</sequence>
<dbReference type="GeneID" id="66075998"/>
<dbReference type="AlphaFoldDB" id="A0A9P7S0L9"/>
<dbReference type="OrthoDB" id="9997102at2759"/>
<dbReference type="SUPFAM" id="SSF51735">
    <property type="entry name" value="NAD(P)-binding Rossmann-fold domains"/>
    <property type="match status" value="1"/>
</dbReference>
<feature type="compositionally biased region" description="Polar residues" evidence="3">
    <location>
        <begin position="322"/>
        <end position="339"/>
    </location>
</feature>
<evidence type="ECO:0000259" key="4">
    <source>
        <dbReference type="Pfam" id="PF05368"/>
    </source>
</evidence>
<dbReference type="EMBL" id="CM032184">
    <property type="protein sequence ID" value="KAG7093236.1"/>
    <property type="molecule type" value="Genomic_DNA"/>
</dbReference>
<dbReference type="RefSeq" id="XP_043009706.1">
    <property type="nucleotide sequence ID" value="XM_043151626.1"/>
</dbReference>